<dbReference type="Pfam" id="PF00373">
    <property type="entry name" value="FERM_M"/>
    <property type="match status" value="1"/>
</dbReference>
<dbReference type="FunFam" id="1.10.510.10:FF:000039">
    <property type="entry name" value="Focal adhesion kinase, isoform D"/>
    <property type="match status" value="1"/>
</dbReference>
<evidence type="ECO:0000256" key="1">
    <source>
        <dbReference type="ARBA" id="ARBA00004246"/>
    </source>
</evidence>
<evidence type="ECO:0000256" key="14">
    <source>
        <dbReference type="ARBA" id="ARBA00023273"/>
    </source>
</evidence>
<feature type="region of interest" description="Disordered" evidence="15">
    <location>
        <begin position="152"/>
        <end position="180"/>
    </location>
</feature>
<keyword evidence="8" id="KW-0808">Transferase</keyword>
<dbReference type="KEGG" id="dpl:KGM_213478"/>
<dbReference type="Pfam" id="PF07714">
    <property type="entry name" value="PK_Tyr_Ser-Thr"/>
    <property type="match status" value="2"/>
</dbReference>
<dbReference type="InterPro" id="IPR036137">
    <property type="entry name" value="Focal_adhe_kin_target_dom_sf"/>
</dbReference>
<keyword evidence="13" id="KW-0472">Membrane</keyword>
<dbReference type="InParanoid" id="A0A212FAB3"/>
<dbReference type="EMBL" id="AGBW02009503">
    <property type="protein sequence ID" value="OWR50672.1"/>
    <property type="molecule type" value="Genomic_DNA"/>
</dbReference>
<feature type="region of interest" description="Disordered" evidence="15">
    <location>
        <begin position="1046"/>
        <end position="1077"/>
    </location>
</feature>
<keyword evidence="11" id="KW-0067">ATP-binding</keyword>
<dbReference type="GO" id="GO:0005737">
    <property type="term" value="C:cytoplasm"/>
    <property type="evidence" value="ECO:0007669"/>
    <property type="project" value="UniProtKB-SubCell"/>
</dbReference>
<feature type="domain" description="Protein kinase" evidence="16">
    <location>
        <begin position="632"/>
        <end position="1025"/>
    </location>
</feature>
<dbReference type="Gene3D" id="3.30.200.20">
    <property type="entry name" value="Phosphorylase Kinase, domain 1"/>
    <property type="match status" value="1"/>
</dbReference>
<evidence type="ECO:0000256" key="6">
    <source>
        <dbReference type="ARBA" id="ARBA00022490"/>
    </source>
</evidence>
<dbReference type="SUPFAM" id="SSF68993">
    <property type="entry name" value="FAT domain of focal adhesion kinase"/>
    <property type="match status" value="1"/>
</dbReference>
<feature type="region of interest" description="Disordered" evidence="15">
    <location>
        <begin position="87"/>
        <end position="112"/>
    </location>
</feature>
<dbReference type="SUPFAM" id="SSF56112">
    <property type="entry name" value="Protein kinase-like (PK-like)"/>
    <property type="match status" value="2"/>
</dbReference>
<organism evidence="18 19">
    <name type="scientific">Danaus plexippus plexippus</name>
    <dbReference type="NCBI Taxonomy" id="278856"/>
    <lineage>
        <taxon>Eukaryota</taxon>
        <taxon>Metazoa</taxon>
        <taxon>Ecdysozoa</taxon>
        <taxon>Arthropoda</taxon>
        <taxon>Hexapoda</taxon>
        <taxon>Insecta</taxon>
        <taxon>Pterygota</taxon>
        <taxon>Neoptera</taxon>
        <taxon>Endopterygota</taxon>
        <taxon>Lepidoptera</taxon>
        <taxon>Glossata</taxon>
        <taxon>Ditrysia</taxon>
        <taxon>Papilionoidea</taxon>
        <taxon>Nymphalidae</taxon>
        <taxon>Danainae</taxon>
        <taxon>Danaini</taxon>
        <taxon>Danaina</taxon>
        <taxon>Danaus</taxon>
        <taxon>Danaus</taxon>
    </lineage>
</organism>
<dbReference type="CDD" id="cd14473">
    <property type="entry name" value="FERM_B-lobe"/>
    <property type="match status" value="1"/>
</dbReference>
<keyword evidence="5" id="KW-1003">Cell membrane</keyword>
<accession>A0A212FAB3</accession>
<dbReference type="GO" id="GO:0005925">
    <property type="term" value="C:focal adhesion"/>
    <property type="evidence" value="ECO:0007669"/>
    <property type="project" value="UniProtKB-SubCell"/>
</dbReference>
<evidence type="ECO:0000256" key="9">
    <source>
        <dbReference type="ARBA" id="ARBA00022741"/>
    </source>
</evidence>
<evidence type="ECO:0000256" key="7">
    <source>
        <dbReference type="ARBA" id="ARBA00022553"/>
    </source>
</evidence>
<dbReference type="GO" id="GO:0004713">
    <property type="term" value="F:protein tyrosine kinase activity"/>
    <property type="evidence" value="ECO:0007669"/>
    <property type="project" value="InterPro"/>
</dbReference>
<feature type="compositionally biased region" description="Low complexity" evidence="15">
    <location>
        <begin position="1298"/>
        <end position="1318"/>
    </location>
</feature>
<dbReference type="eggNOG" id="KOG4257">
    <property type="taxonomic scope" value="Eukaryota"/>
</dbReference>
<comment type="caution">
    <text evidence="18">The sequence shown here is derived from an EMBL/GenBank/DDBJ whole genome shotgun (WGS) entry which is preliminary data.</text>
</comment>
<dbReference type="InterPro" id="IPR029071">
    <property type="entry name" value="Ubiquitin-like_domsf"/>
</dbReference>
<dbReference type="Pfam" id="PF18038">
    <property type="entry name" value="FERM_N_2"/>
    <property type="match status" value="1"/>
</dbReference>
<dbReference type="GO" id="GO:0008284">
    <property type="term" value="P:positive regulation of cell population proliferation"/>
    <property type="evidence" value="ECO:0007669"/>
    <property type="project" value="UniProtKB-ARBA"/>
</dbReference>
<dbReference type="GO" id="GO:0005886">
    <property type="term" value="C:plasma membrane"/>
    <property type="evidence" value="ECO:0007669"/>
    <property type="project" value="UniProtKB-SubCell"/>
</dbReference>
<evidence type="ECO:0000259" key="17">
    <source>
        <dbReference type="PROSITE" id="PS50057"/>
    </source>
</evidence>
<keyword evidence="10 18" id="KW-0418">Kinase</keyword>
<dbReference type="InterPro" id="IPR041784">
    <property type="entry name" value="FAK1/PYK2_FERM_C"/>
</dbReference>
<proteinExistence type="predicted"/>
<feature type="compositionally biased region" description="Basic and acidic residues" evidence="15">
    <location>
        <begin position="1367"/>
        <end position="1380"/>
    </location>
</feature>
<dbReference type="InterPro" id="IPR019749">
    <property type="entry name" value="Band_41_domain"/>
</dbReference>
<dbReference type="InterPro" id="IPR035963">
    <property type="entry name" value="FERM_2"/>
</dbReference>
<keyword evidence="9" id="KW-0547">Nucleotide-binding</keyword>
<feature type="region of interest" description="Disordered" evidence="15">
    <location>
        <begin position="1191"/>
        <end position="1226"/>
    </location>
</feature>
<comment type="subcellular location">
    <subcellularLocation>
        <location evidence="1">Cell junction</location>
        <location evidence="1">Focal adhesion</location>
    </subcellularLocation>
    <subcellularLocation>
        <location evidence="3">Cell membrane</location>
        <topology evidence="3">Peripheral membrane protein</topology>
        <orientation evidence="3">Cytoplasmic side</orientation>
    </subcellularLocation>
    <subcellularLocation>
        <location evidence="2">Cell projection</location>
    </subcellularLocation>
    <subcellularLocation>
        <location evidence="4">Cytoplasm</location>
    </subcellularLocation>
</comment>
<keyword evidence="14" id="KW-0966">Cell projection</keyword>
<feature type="compositionally biased region" description="Basic and acidic residues" evidence="15">
    <location>
        <begin position="152"/>
        <end position="170"/>
    </location>
</feature>
<dbReference type="InterPro" id="IPR008266">
    <property type="entry name" value="Tyr_kinase_AS"/>
</dbReference>
<sequence>MVMESAQPAGRFWPLSPRLWRRSNEYTKVVFEPRRPPVSPIEIRKHGRIDETPDLLRSRSFIQDNMKVEGKEFGELMVDKQRWSVDSKKPPVKEARKEEVVKMRSKKQRQPRPNSIQLLLCPSNSGHYSSNTWRYTRGKEFGELMVDKQRWSVDSKKPPVKEARKEEVVKMRSKKQRQPRPNSIQLLLCPSNSGHYSSNTWRYTRVRSKSHEPEGGGRCEGPLARAMQPSQERSPKRQVPAPTHGAAADPSTLKVHLPNGGFNVVRASPDEDVRSVLRCLATRLATGDRVYASCYALRARRLTTGKTRWIHQDTPVSELTSRWPASEWRLELRVRYLPANLRDLCDSDRVTFHYYYDQVRHDYLNANHPMVDQDLAIQICCLEIKYFCKDMQISLDKKSNIEYLEKEFGLHKFLPKSVLEAIKPKVLKKAIQQQFKKVSNLSDTECMLKYLETMHTHYGYDRETFTGALGTGWAIPVELAIGPDIDISYVSHKAGEPPTYTKIASFSDIIAVQTLKSNCTQQSQSQTSSCGKAALQLRVKGAAETLTITCSSVEAAESLADLVDGYCRLVTDSQTSLWNRTTEVSSSSSEGKSSSLEGHHTMLSEDYAEIADDDPDYSTPAVRDYELVRNQIELTGIIGEGQFGDVHKGTCKVSGANHPSLRRQLQAGRGELVLPVAVKTCKMDADLDTAEKFLEEAYIMQQFSHPHIISLVGVCSTPPIWIVMELATLGEMRAYLQQNAHRLETCTLVLYIYQLSTALSYLESKKFVHRDIAARNVLVSTPTCVKYGMINTRTILLILELITPEASGWSPAGVNEFFVIFIVWQLLLQHEFNTGLLLNRAAWIAMFLSAVQIKRALMCVYYTPRLETCTLVLYIYQLSTALSYLESKKFVHRDIAARNVLVSTPTCVKLADFGLSKMVEDKSYYKASRGKLPIKWMAPESINFRRFTSASDVWMFGVCMWEILMLGVKPFSGVKNNDVIGKLENGERLALPPRCPPRLYSLMSHCWAYEPSQRPTAHQLKETLFEILQEERNTAWDTMRRENRRVAAASWGDDPPPKPSRQPHTHAPGTDSGGPQTYIVAQSPAVLAQLLRENPARADPHAYTTPASVFNTLAVFTPDSDPDPPASPSPAVAPAPAPAPALLTRPIPVTQLHRLDPLVPDDAPATHQGRIAAPDSVRSLERMPRVLERAPVRVGSLERNSRPSGAPPLFRQQSVPASPPRARRERDVGQFSVQGSLNAQLAASVLNKMRQQPEPPLVEEIYDFGGDNVRSCVAIAQRSGGRRGRRVASHLAPPYGPSGPASGPQCAALGPPGPLIAADQKRLSNVQMAPEADTERQEQATPDVKPTSHTPTASNSSETSPASTVNTKDRPASEDKGRVKEPVYSATTAVVRCVMCLAGAATSTPRSAPTVLAAVRAVGEALRHLCATVDKLVALYPPAAQREVEMAHQVLSKDMAALVEAMRLAIHYARTTLQQDYTKSMLAAAHVLAMDAKNLLDVVDCIRERHPHVDWRSALRDVSPEPGPPPLDNQTLSSQNQVFAPQCQTLTPQNPVLSTQSSLQEPIKPDFKVNQPVTAVTTAIHVDQHKEHNSLPVTSNRVSTLIHNFNFGNVKDQHIYGNETQFQHSQSCDDSKLDGAPYETARNRVQAATKDTPAIYSVSKKMLPLEHSDQG</sequence>
<dbReference type="STRING" id="278856.A0A212FAB3"/>
<dbReference type="InterPro" id="IPR019748">
    <property type="entry name" value="FERM_central"/>
</dbReference>
<dbReference type="InterPro" id="IPR000299">
    <property type="entry name" value="FERM_domain"/>
</dbReference>
<dbReference type="GO" id="GO:0009887">
    <property type="term" value="P:animal organ morphogenesis"/>
    <property type="evidence" value="ECO:0007669"/>
    <property type="project" value="UniProtKB-ARBA"/>
</dbReference>
<dbReference type="SMART" id="SM00295">
    <property type="entry name" value="B41"/>
    <property type="match status" value="1"/>
</dbReference>
<dbReference type="GO" id="GO:0042995">
    <property type="term" value="C:cell projection"/>
    <property type="evidence" value="ECO:0007669"/>
    <property type="project" value="UniProtKB-SubCell"/>
</dbReference>
<dbReference type="PROSITE" id="PS00109">
    <property type="entry name" value="PROTEIN_KINASE_TYR"/>
    <property type="match status" value="2"/>
</dbReference>
<evidence type="ECO:0000256" key="12">
    <source>
        <dbReference type="ARBA" id="ARBA00022949"/>
    </source>
</evidence>
<dbReference type="Pfam" id="PF21477">
    <property type="entry name" value="FERM_C_FAK1"/>
    <property type="match status" value="1"/>
</dbReference>
<dbReference type="PROSITE" id="PS50011">
    <property type="entry name" value="PROTEIN_KINASE_DOM"/>
    <property type="match status" value="1"/>
</dbReference>
<evidence type="ECO:0000256" key="8">
    <source>
        <dbReference type="ARBA" id="ARBA00022679"/>
    </source>
</evidence>
<dbReference type="SUPFAM" id="SSF54236">
    <property type="entry name" value="Ubiquitin-like"/>
    <property type="match status" value="1"/>
</dbReference>
<dbReference type="PROSITE" id="PS50057">
    <property type="entry name" value="FERM_3"/>
    <property type="match status" value="1"/>
</dbReference>
<feature type="compositionally biased region" description="Basic and acidic residues" evidence="15">
    <location>
        <begin position="87"/>
        <end position="102"/>
    </location>
</feature>
<evidence type="ECO:0000256" key="10">
    <source>
        <dbReference type="ARBA" id="ARBA00022777"/>
    </source>
</evidence>
<protein>
    <submittedName>
        <fullName evidence="18">Focal adhesion kinase 1</fullName>
    </submittedName>
</protein>
<dbReference type="PANTHER" id="PTHR46221:SF9">
    <property type="entry name" value="NON-SPECIFIC PROTEIN-TYROSINE KINASE"/>
    <property type="match status" value="1"/>
</dbReference>
<feature type="region of interest" description="Disordered" evidence="15">
    <location>
        <begin position="1115"/>
        <end position="1136"/>
    </location>
</feature>
<dbReference type="InterPro" id="IPR014352">
    <property type="entry name" value="FERM/acyl-CoA-bd_prot_sf"/>
</dbReference>
<keyword evidence="19" id="KW-1185">Reference proteome</keyword>
<dbReference type="GO" id="GO:0005524">
    <property type="term" value="F:ATP binding"/>
    <property type="evidence" value="ECO:0007669"/>
    <property type="project" value="UniProtKB-KW"/>
</dbReference>
<dbReference type="InterPro" id="IPR049385">
    <property type="entry name" value="FAK1-like_FERM_C"/>
</dbReference>
<evidence type="ECO:0000256" key="15">
    <source>
        <dbReference type="SAM" id="MobiDB-lite"/>
    </source>
</evidence>
<evidence type="ECO:0000256" key="5">
    <source>
        <dbReference type="ARBA" id="ARBA00022475"/>
    </source>
</evidence>
<evidence type="ECO:0000256" key="3">
    <source>
        <dbReference type="ARBA" id="ARBA00004413"/>
    </source>
</evidence>
<keyword evidence="12" id="KW-0965">Cell junction</keyword>
<evidence type="ECO:0000256" key="4">
    <source>
        <dbReference type="ARBA" id="ARBA00004496"/>
    </source>
</evidence>
<feature type="compositionally biased region" description="Polar residues" evidence="15">
    <location>
        <begin position="1347"/>
        <end position="1366"/>
    </location>
</feature>
<evidence type="ECO:0000256" key="2">
    <source>
        <dbReference type="ARBA" id="ARBA00004316"/>
    </source>
</evidence>
<dbReference type="Gene3D" id="1.10.510.10">
    <property type="entry name" value="Transferase(Phosphotransferase) domain 1"/>
    <property type="match status" value="2"/>
</dbReference>
<evidence type="ECO:0000313" key="18">
    <source>
        <dbReference type="EMBL" id="OWR50672.1"/>
    </source>
</evidence>
<dbReference type="InterPro" id="IPR011009">
    <property type="entry name" value="Kinase-like_dom_sf"/>
</dbReference>
<dbReference type="InterPro" id="IPR041390">
    <property type="entry name" value="FADK_N"/>
</dbReference>
<dbReference type="SUPFAM" id="SSF47031">
    <property type="entry name" value="Second domain of FERM"/>
    <property type="match status" value="1"/>
</dbReference>
<evidence type="ECO:0000256" key="11">
    <source>
        <dbReference type="ARBA" id="ARBA00022840"/>
    </source>
</evidence>
<dbReference type="Gene3D" id="2.30.29.30">
    <property type="entry name" value="Pleckstrin-homology domain (PH domain)/Phosphotyrosine-binding domain (PTB)"/>
    <property type="match status" value="1"/>
</dbReference>
<evidence type="ECO:0000313" key="19">
    <source>
        <dbReference type="Proteomes" id="UP000007151"/>
    </source>
</evidence>
<dbReference type="InterPro" id="IPR001245">
    <property type="entry name" value="Ser-Thr/Tyr_kinase_cat_dom"/>
</dbReference>
<feature type="compositionally biased region" description="Pro residues" evidence="15">
    <location>
        <begin position="1123"/>
        <end position="1136"/>
    </location>
</feature>
<dbReference type="InterPro" id="IPR005189">
    <property type="entry name" value="Focal_adhesion_kin_target_dom"/>
</dbReference>
<dbReference type="GO" id="GO:0007172">
    <property type="term" value="P:signal complex assembly"/>
    <property type="evidence" value="ECO:0007669"/>
    <property type="project" value="InterPro"/>
</dbReference>
<dbReference type="PANTHER" id="PTHR46221">
    <property type="entry name" value="FERM AND PDZ DOMAIN-CONTAINING PROTEIN FAMILY MEMBER"/>
    <property type="match status" value="1"/>
</dbReference>
<evidence type="ECO:0000259" key="16">
    <source>
        <dbReference type="PROSITE" id="PS50011"/>
    </source>
</evidence>
<feature type="domain" description="FERM" evidence="17">
    <location>
        <begin position="251"/>
        <end position="574"/>
    </location>
</feature>
<keyword evidence="7" id="KW-0597">Phosphoprotein</keyword>
<dbReference type="GO" id="GO:0030182">
    <property type="term" value="P:neuron differentiation"/>
    <property type="evidence" value="ECO:0007669"/>
    <property type="project" value="UniProtKB-ARBA"/>
</dbReference>
<dbReference type="FunCoup" id="A0A212FAB3">
    <property type="interactions" value="219"/>
</dbReference>
<dbReference type="InterPro" id="IPR000719">
    <property type="entry name" value="Prot_kinase_dom"/>
</dbReference>
<evidence type="ECO:0000256" key="13">
    <source>
        <dbReference type="ARBA" id="ARBA00023136"/>
    </source>
</evidence>
<dbReference type="SMART" id="SM00219">
    <property type="entry name" value="TyrKc"/>
    <property type="match status" value="1"/>
</dbReference>
<dbReference type="CDD" id="cd13190">
    <property type="entry name" value="FERM_C_FAK1"/>
    <property type="match status" value="1"/>
</dbReference>
<dbReference type="SUPFAM" id="SSF50729">
    <property type="entry name" value="PH domain-like"/>
    <property type="match status" value="1"/>
</dbReference>
<dbReference type="Gene3D" id="1.20.80.10">
    <property type="match status" value="1"/>
</dbReference>
<dbReference type="Pfam" id="PF03623">
    <property type="entry name" value="Focal_AT"/>
    <property type="match status" value="1"/>
</dbReference>
<dbReference type="Gene3D" id="1.20.120.330">
    <property type="entry name" value="Nucleotidyltransferases domain 2"/>
    <property type="match status" value="1"/>
</dbReference>
<dbReference type="Gene3D" id="3.10.20.90">
    <property type="entry name" value="Phosphatidylinositol 3-kinase Catalytic Subunit, Chain A, domain 1"/>
    <property type="match status" value="1"/>
</dbReference>
<dbReference type="InterPro" id="IPR020635">
    <property type="entry name" value="Tyr_kinase_cat_dom"/>
</dbReference>
<name>A0A212FAB3_DANPL</name>
<dbReference type="InterPro" id="IPR011993">
    <property type="entry name" value="PH-like_dom_sf"/>
</dbReference>
<feature type="region of interest" description="Disordered" evidence="15">
    <location>
        <begin position="206"/>
        <end position="252"/>
    </location>
</feature>
<feature type="region of interest" description="Disordered" evidence="15">
    <location>
        <begin position="1277"/>
        <end position="1380"/>
    </location>
</feature>
<gene>
    <name evidence="18" type="ORF">KGM_213478</name>
</gene>
<keyword evidence="6" id="KW-0963">Cytoplasm</keyword>
<dbReference type="Proteomes" id="UP000007151">
    <property type="component" value="Unassembled WGS sequence"/>
</dbReference>
<reference evidence="18 19" key="1">
    <citation type="journal article" date="2011" name="Cell">
        <title>The monarch butterfly genome yields insights into long-distance migration.</title>
        <authorList>
            <person name="Zhan S."/>
            <person name="Merlin C."/>
            <person name="Boore J.L."/>
            <person name="Reppert S.M."/>
        </authorList>
    </citation>
    <scope>NUCLEOTIDE SEQUENCE [LARGE SCALE GENOMIC DNA]</scope>
    <source>
        <strain evidence="18">F-2</strain>
    </source>
</reference>